<dbReference type="GO" id="GO:0005524">
    <property type="term" value="F:ATP binding"/>
    <property type="evidence" value="ECO:0007669"/>
    <property type="project" value="UniProtKB-UniRule"/>
</dbReference>
<dbReference type="GO" id="GO:0007166">
    <property type="term" value="P:cell surface receptor signaling pathway"/>
    <property type="evidence" value="ECO:0007669"/>
    <property type="project" value="InterPro"/>
</dbReference>
<evidence type="ECO:0000256" key="11">
    <source>
        <dbReference type="ARBA" id="ARBA00023157"/>
    </source>
</evidence>
<keyword evidence="10 14" id="KW-0472">Membrane</keyword>
<keyword evidence="2" id="KW-0723">Serine/threonine-protein kinase</keyword>
<keyword evidence="12" id="KW-0325">Glycoprotein</keyword>
<dbReference type="SUPFAM" id="SSF56112">
    <property type="entry name" value="Protein kinase-like (PK-like)"/>
    <property type="match status" value="1"/>
</dbReference>
<organism evidence="17 18">
    <name type="scientific">Papaver somniferum</name>
    <name type="common">Opium poppy</name>
    <dbReference type="NCBI Taxonomy" id="3469"/>
    <lineage>
        <taxon>Eukaryota</taxon>
        <taxon>Viridiplantae</taxon>
        <taxon>Streptophyta</taxon>
        <taxon>Embryophyta</taxon>
        <taxon>Tracheophyta</taxon>
        <taxon>Spermatophyta</taxon>
        <taxon>Magnoliopsida</taxon>
        <taxon>Ranunculales</taxon>
        <taxon>Papaveraceae</taxon>
        <taxon>Papaveroideae</taxon>
        <taxon>Papaver</taxon>
    </lineage>
</organism>
<evidence type="ECO:0000256" key="13">
    <source>
        <dbReference type="PROSITE-ProRule" id="PRU10141"/>
    </source>
</evidence>
<evidence type="ECO:0000256" key="5">
    <source>
        <dbReference type="ARBA" id="ARBA00022729"/>
    </source>
</evidence>
<dbReference type="AlphaFoldDB" id="A0A4Y7IL24"/>
<dbReference type="GO" id="GO:0005509">
    <property type="term" value="F:calcium ion binding"/>
    <property type="evidence" value="ECO:0007669"/>
    <property type="project" value="InterPro"/>
</dbReference>
<dbReference type="SUPFAM" id="SSF57196">
    <property type="entry name" value="EGF/Laminin"/>
    <property type="match status" value="1"/>
</dbReference>
<name>A0A4Y7IL24_PAPSO</name>
<keyword evidence="8 13" id="KW-0067">ATP-binding</keyword>
<evidence type="ECO:0000256" key="6">
    <source>
        <dbReference type="ARBA" id="ARBA00022741"/>
    </source>
</evidence>
<dbReference type="Gramene" id="RZC48169">
    <property type="protein sequence ID" value="RZC48169"/>
    <property type="gene ID" value="C5167_041109"/>
</dbReference>
<dbReference type="FunFam" id="1.10.510.10:FF:000084">
    <property type="entry name" value="Wall-associated receptor kinase 2"/>
    <property type="match status" value="1"/>
</dbReference>
<evidence type="ECO:0000256" key="14">
    <source>
        <dbReference type="SAM" id="Phobius"/>
    </source>
</evidence>
<evidence type="ECO:0000256" key="8">
    <source>
        <dbReference type="ARBA" id="ARBA00022840"/>
    </source>
</evidence>
<evidence type="ECO:0000256" key="9">
    <source>
        <dbReference type="ARBA" id="ARBA00022989"/>
    </source>
</evidence>
<dbReference type="InterPro" id="IPR000719">
    <property type="entry name" value="Prot_kinase_dom"/>
</dbReference>
<dbReference type="EMBL" id="CM010715">
    <property type="protein sequence ID" value="RZC48169.1"/>
    <property type="molecule type" value="Genomic_DNA"/>
</dbReference>
<dbReference type="InterPro" id="IPR018097">
    <property type="entry name" value="EGF_Ca-bd_CS"/>
</dbReference>
<dbReference type="OrthoDB" id="4062651at2759"/>
<dbReference type="GO" id="GO:0004674">
    <property type="term" value="F:protein serine/threonine kinase activity"/>
    <property type="evidence" value="ECO:0007669"/>
    <property type="project" value="UniProtKB-KW"/>
</dbReference>
<keyword evidence="3" id="KW-0808">Transferase</keyword>
<dbReference type="CDD" id="cd00054">
    <property type="entry name" value="EGF_CA"/>
    <property type="match status" value="1"/>
</dbReference>
<evidence type="ECO:0000256" key="7">
    <source>
        <dbReference type="ARBA" id="ARBA00022777"/>
    </source>
</evidence>
<evidence type="ECO:0000256" key="2">
    <source>
        <dbReference type="ARBA" id="ARBA00022527"/>
    </source>
</evidence>
<proteinExistence type="predicted"/>
<dbReference type="PROSITE" id="PS50011">
    <property type="entry name" value="PROTEIN_KINASE_DOM"/>
    <property type="match status" value="1"/>
</dbReference>
<dbReference type="PANTHER" id="PTHR27005">
    <property type="entry name" value="WALL-ASSOCIATED RECEPTOR KINASE-LIKE 21"/>
    <property type="match status" value="1"/>
</dbReference>
<dbReference type="InterPro" id="IPR025287">
    <property type="entry name" value="WAK_GUB"/>
</dbReference>
<keyword evidence="18" id="KW-1185">Reference proteome</keyword>
<dbReference type="PROSITE" id="PS01187">
    <property type="entry name" value="EGF_CA"/>
    <property type="match status" value="1"/>
</dbReference>
<comment type="subcellular location">
    <subcellularLocation>
        <location evidence="1">Membrane</location>
        <topology evidence="1">Single-pass type I membrane protein</topology>
    </subcellularLocation>
</comment>
<dbReference type="PROSITE" id="PS00107">
    <property type="entry name" value="PROTEIN_KINASE_ATP"/>
    <property type="match status" value="1"/>
</dbReference>
<keyword evidence="6 13" id="KW-0547">Nucleotide-binding</keyword>
<feature type="chain" id="PRO_5021207306" description="Protein kinase domain-containing protein" evidence="15">
    <location>
        <begin position="25"/>
        <end position="782"/>
    </location>
</feature>
<dbReference type="InterPro" id="IPR011009">
    <property type="entry name" value="Kinase-like_dom_sf"/>
</dbReference>
<dbReference type="FunFam" id="3.30.200.20:FF:000043">
    <property type="entry name" value="Wall-associated receptor kinase 2"/>
    <property type="match status" value="1"/>
</dbReference>
<dbReference type="STRING" id="3469.A0A4Y7IL24"/>
<keyword evidence="11" id="KW-1015">Disulfide bond</keyword>
<dbReference type="GO" id="GO:0005886">
    <property type="term" value="C:plasma membrane"/>
    <property type="evidence" value="ECO:0007669"/>
    <property type="project" value="TreeGrafter"/>
</dbReference>
<dbReference type="PANTHER" id="PTHR27005:SF283">
    <property type="entry name" value="OS02G0633066 PROTEIN"/>
    <property type="match status" value="1"/>
</dbReference>
<evidence type="ECO:0000313" key="18">
    <source>
        <dbReference type="Proteomes" id="UP000316621"/>
    </source>
</evidence>
<keyword evidence="5 15" id="KW-0732">Signal</keyword>
<feature type="domain" description="Protein kinase" evidence="16">
    <location>
        <begin position="439"/>
        <end position="725"/>
    </location>
</feature>
<dbReference type="Gene3D" id="2.10.25.10">
    <property type="entry name" value="Laminin"/>
    <property type="match status" value="2"/>
</dbReference>
<keyword evidence="7" id="KW-0418">Kinase</keyword>
<evidence type="ECO:0000256" key="4">
    <source>
        <dbReference type="ARBA" id="ARBA00022692"/>
    </source>
</evidence>
<feature type="binding site" evidence="13">
    <location>
        <position position="468"/>
    </location>
    <ligand>
        <name>ATP</name>
        <dbReference type="ChEBI" id="CHEBI:30616"/>
    </ligand>
</feature>
<feature type="signal peptide" evidence="15">
    <location>
        <begin position="1"/>
        <end position="24"/>
    </location>
</feature>
<keyword evidence="9 14" id="KW-1133">Transmembrane helix</keyword>
<dbReference type="PROSITE" id="PS00108">
    <property type="entry name" value="PROTEIN_KINASE_ST"/>
    <property type="match status" value="1"/>
</dbReference>
<dbReference type="Gene3D" id="3.30.200.20">
    <property type="entry name" value="Phosphorylase Kinase, domain 1"/>
    <property type="match status" value="1"/>
</dbReference>
<dbReference type="Proteomes" id="UP000316621">
    <property type="component" value="Chromosome 1"/>
</dbReference>
<sequence>MALLHLLVKFQFFVLLLRLQLASAELPIPASRETIKPDCEEKCGDVSIPYPFGIGEGCFLDTWFEIKCNRSFNPPKAVYGRGFDVLNISIPDGQMTVEVYIASDCSDKNVKTYDASARLGKFIFSNTRNKFIAIGCNTLAYLELNQGGIGTGCMSVCNSTEDTTNGSCSGIGCCEASIPAGLMKYAAKVKIVDKRKNFGFNPCSYAFLTEANSFSFSSSYLKDFKNNGSGTVPVVVDWTIGNDSCEEAVKNSTSYACGPNAVCIQGSSTTAPGYRCNCTQGYKGNPYLNSFTGGCQDIDECKNDNPCTGLGKICINTMGNYNCPCSQEYRTIFRNDGTLEYDCFPLDQSKFYQIVIGACISFSFLLVTCFWLYWAYRKRKHMKLKVELYKQNGGLFLDRLLKEREEDIESNTATSGERNGRSTVTIYREKDLSKATNNYHESQILGQGGFGTVYKGTLSNGEVVAIKKTKTVDKKQNEQFINEIVVLSQIKHRNVVQLLGCCLESDVPLLVYEFITNGTLFEHLHEYETREGSAVLTWEDRLRIAAEVAGSLAYLHAEAIIPIIHRDVKSSNILLDSDYKAKVADFGASRLIPTDQAQLSTLVQGTLGYLDPDYYQSGLLTEKSDVYSFGVLLAELLTGSKAVFSPERTDENKNLSSYFLTSIKAGRLFAILDSSLVRNDNERISSVHGNQQIEQMAELAQKCLRMKGEKRPTMKEVAMVLHGLMRMTSADVLDDEEDIAENSREEVNVVLLKSAELLSYTDSITTIGDTSRGILALETEGR</sequence>
<dbReference type="SMART" id="SM00220">
    <property type="entry name" value="S_TKc"/>
    <property type="match status" value="1"/>
</dbReference>
<dbReference type="InterPro" id="IPR001881">
    <property type="entry name" value="EGF-like_Ca-bd_dom"/>
</dbReference>
<dbReference type="Pfam" id="PF08488">
    <property type="entry name" value="WAK"/>
    <property type="match status" value="1"/>
</dbReference>
<dbReference type="Pfam" id="PF00069">
    <property type="entry name" value="Pkinase"/>
    <property type="match status" value="1"/>
</dbReference>
<dbReference type="Pfam" id="PF13947">
    <property type="entry name" value="GUB_WAK_bind"/>
    <property type="match status" value="1"/>
</dbReference>
<reference evidence="17 18" key="1">
    <citation type="journal article" date="2018" name="Science">
        <title>The opium poppy genome and morphinan production.</title>
        <authorList>
            <person name="Guo L."/>
            <person name="Winzer T."/>
            <person name="Yang X."/>
            <person name="Li Y."/>
            <person name="Ning Z."/>
            <person name="He Z."/>
            <person name="Teodor R."/>
            <person name="Lu Y."/>
            <person name="Bowser T.A."/>
            <person name="Graham I.A."/>
            <person name="Ye K."/>
        </authorList>
    </citation>
    <scope>NUCLEOTIDE SEQUENCE [LARGE SCALE GENOMIC DNA]</scope>
    <source>
        <strain evidence="18">cv. HN1</strain>
        <tissue evidence="17">Leaves</tissue>
    </source>
</reference>
<dbReference type="Gene3D" id="1.10.510.10">
    <property type="entry name" value="Transferase(Phosphotransferase) domain 1"/>
    <property type="match status" value="1"/>
</dbReference>
<evidence type="ECO:0000256" key="10">
    <source>
        <dbReference type="ARBA" id="ARBA00023136"/>
    </source>
</evidence>
<dbReference type="InterPro" id="IPR008271">
    <property type="entry name" value="Ser/Thr_kinase_AS"/>
</dbReference>
<dbReference type="CDD" id="cd14066">
    <property type="entry name" value="STKc_IRAK"/>
    <property type="match status" value="1"/>
</dbReference>
<evidence type="ECO:0000313" key="17">
    <source>
        <dbReference type="EMBL" id="RZC48169.1"/>
    </source>
</evidence>
<evidence type="ECO:0000256" key="1">
    <source>
        <dbReference type="ARBA" id="ARBA00004479"/>
    </source>
</evidence>
<dbReference type="InterPro" id="IPR045274">
    <property type="entry name" value="WAK-like"/>
</dbReference>
<dbReference type="InterPro" id="IPR013695">
    <property type="entry name" value="WAK"/>
</dbReference>
<evidence type="ECO:0000259" key="16">
    <source>
        <dbReference type="PROSITE" id="PS50011"/>
    </source>
</evidence>
<dbReference type="InterPro" id="IPR000742">
    <property type="entry name" value="EGF"/>
</dbReference>
<dbReference type="SMART" id="SM00179">
    <property type="entry name" value="EGF_CA"/>
    <property type="match status" value="1"/>
</dbReference>
<dbReference type="InterPro" id="IPR017441">
    <property type="entry name" value="Protein_kinase_ATP_BS"/>
</dbReference>
<dbReference type="SMART" id="SM00181">
    <property type="entry name" value="EGF"/>
    <property type="match status" value="2"/>
</dbReference>
<evidence type="ECO:0000256" key="15">
    <source>
        <dbReference type="SAM" id="SignalP"/>
    </source>
</evidence>
<keyword evidence="4 14" id="KW-0812">Transmembrane</keyword>
<dbReference type="OMA" id="SAYICIN"/>
<protein>
    <recommendedName>
        <fullName evidence="16">Protein kinase domain-containing protein</fullName>
    </recommendedName>
</protein>
<accession>A0A4Y7IL24</accession>
<feature type="transmembrane region" description="Helical" evidence="14">
    <location>
        <begin position="351"/>
        <end position="376"/>
    </location>
</feature>
<evidence type="ECO:0000256" key="3">
    <source>
        <dbReference type="ARBA" id="ARBA00022679"/>
    </source>
</evidence>
<dbReference type="GO" id="GO:0030247">
    <property type="term" value="F:polysaccharide binding"/>
    <property type="evidence" value="ECO:0007669"/>
    <property type="project" value="InterPro"/>
</dbReference>
<gene>
    <name evidence="17" type="ORF">C5167_041109</name>
</gene>
<evidence type="ECO:0000256" key="12">
    <source>
        <dbReference type="ARBA" id="ARBA00023180"/>
    </source>
</evidence>